<dbReference type="PANTHER" id="PTHR43544">
    <property type="entry name" value="SHORT-CHAIN DEHYDROGENASE/REDUCTASE"/>
    <property type="match status" value="1"/>
</dbReference>
<dbReference type="Gene3D" id="3.40.50.720">
    <property type="entry name" value="NAD(P)-binding Rossmann-like Domain"/>
    <property type="match status" value="1"/>
</dbReference>
<dbReference type="EMBL" id="JALNMH010000001">
    <property type="protein sequence ID" value="MCK7592188.1"/>
    <property type="molecule type" value="Genomic_DNA"/>
</dbReference>
<gene>
    <name evidence="1" type="ORF">M0G41_00725</name>
</gene>
<comment type="caution">
    <text evidence="1">The sequence shown here is derived from an EMBL/GenBank/DDBJ whole genome shotgun (WGS) entry which is preliminary data.</text>
</comment>
<proteinExistence type="predicted"/>
<dbReference type="PRINTS" id="PR00081">
    <property type="entry name" value="GDHRDH"/>
</dbReference>
<name>A0ABT0GCC0_9GAMM</name>
<dbReference type="CDD" id="cd05325">
    <property type="entry name" value="carb_red_sniffer_like_SDR_c"/>
    <property type="match status" value="1"/>
</dbReference>
<evidence type="ECO:0000313" key="2">
    <source>
        <dbReference type="Proteomes" id="UP001431449"/>
    </source>
</evidence>
<evidence type="ECO:0000313" key="1">
    <source>
        <dbReference type="EMBL" id="MCK7592188.1"/>
    </source>
</evidence>
<dbReference type="Proteomes" id="UP001431449">
    <property type="component" value="Unassembled WGS sequence"/>
</dbReference>
<accession>A0ABT0GCC0</accession>
<sequence>MAARSGTCPPTGSLALVTGASSGIGLAAVTQLLESRPAGRVLAVSRRASGCAALDALESAHPGRLLRRDVDLSEAAAIDDLPASIDDDAGRLDLVFHCAGLLHDADMNPEKSLAQLDATALARSFALNAFAPVLLLRALLPRLKTAGQAHFASLSARVGSISDNRLGGWYSYRAAKAAQNQLLKTAAIELRRSARGLCVVMLHPGTVDTPLSAPFQGGVPADRLFTPERAARQLLGIIESLGPEDSGRFVAWDGRDVPW</sequence>
<dbReference type="InterPro" id="IPR036291">
    <property type="entry name" value="NAD(P)-bd_dom_sf"/>
</dbReference>
<protein>
    <submittedName>
        <fullName evidence="1">SDR family NAD(P)-dependent oxidoreductase</fullName>
    </submittedName>
</protein>
<dbReference type="InterPro" id="IPR051468">
    <property type="entry name" value="Fungal_SecMetab_SDRs"/>
</dbReference>
<dbReference type="InterPro" id="IPR002347">
    <property type="entry name" value="SDR_fam"/>
</dbReference>
<dbReference type="PANTHER" id="PTHR43544:SF12">
    <property type="entry name" value="NAD(P)-BINDING ROSSMANN-FOLD SUPERFAMILY PROTEIN"/>
    <property type="match status" value="1"/>
</dbReference>
<reference evidence="1" key="1">
    <citation type="submission" date="2022-04" db="EMBL/GenBank/DDBJ databases">
        <title>Lysobacter sp. CAU 1642 isolated from sea sand.</title>
        <authorList>
            <person name="Kim W."/>
        </authorList>
    </citation>
    <scope>NUCLEOTIDE SEQUENCE</scope>
    <source>
        <strain evidence="1">CAU 1642</strain>
    </source>
</reference>
<organism evidence="1 2">
    <name type="scientific">Pseudomarimonas salicorniae</name>
    <dbReference type="NCBI Taxonomy" id="2933270"/>
    <lineage>
        <taxon>Bacteria</taxon>
        <taxon>Pseudomonadati</taxon>
        <taxon>Pseudomonadota</taxon>
        <taxon>Gammaproteobacteria</taxon>
        <taxon>Lysobacterales</taxon>
        <taxon>Lysobacteraceae</taxon>
        <taxon>Pseudomarimonas</taxon>
    </lineage>
</organism>
<dbReference type="Pfam" id="PF00106">
    <property type="entry name" value="adh_short"/>
    <property type="match status" value="1"/>
</dbReference>
<dbReference type="RefSeq" id="WP_248204206.1">
    <property type="nucleotide sequence ID" value="NZ_JALNMH010000001.1"/>
</dbReference>
<dbReference type="SUPFAM" id="SSF51735">
    <property type="entry name" value="NAD(P)-binding Rossmann-fold domains"/>
    <property type="match status" value="1"/>
</dbReference>
<keyword evidence="2" id="KW-1185">Reference proteome</keyword>